<dbReference type="Proteomes" id="UP000821845">
    <property type="component" value="Chromosome 10"/>
</dbReference>
<proteinExistence type="predicted"/>
<evidence type="ECO:0000313" key="2">
    <source>
        <dbReference type="Proteomes" id="UP000821845"/>
    </source>
</evidence>
<sequence length="679" mass="75963">MHYTNNSVIAHFANLKMPSTSTICRSTQCTLIERWLERLLAAQTDPCETTHRFTCSEDAHYPGKQYSYLEVPPKSQIIKEASKHTSEAQAINQNAGGDRNSSFDLCLQYARDAHSGARDISQFLASVGLDLGSIDEDPSYDILSRMLELSLIDLHADVRNFLASWSAVGKEEWRKFYIFCLQSYTSITPGVGIEEIVKDVIEEDRKASWSAVGKEEWRKFYIFCLQSYTSITPGVGIEEIVKDIIEEDRKGANILSMTRNSKTFTRMTVANLSQRTGVESDRWTKLLALHGRLDLLPEDTVTATEQALLLLHHLATHVRQRVARRFVAWHLLRHFIAVKENVLRAFNAGPKDAGYAPSSTIKCQRIIEGLNYGPIAAVELLTGVMEFLNHVQSTLTSVFHERQGSHYRKPPNLPTSRLSSQSFDADRRYIDGVFRGLRVVKQPFLRYWLLVLRSWNALPPLMQAHLHLVVASGVPVNTVASYFEPPYYYDDGIAAYNFAALGQVISEALAVKLVEEFSRNAFFRDRWQHFWARNHITGYSAAYCLHDTSNTVGQHLTRYIAGLFGSAGNDGDRDASTAAPLHPALGERQEEKELRWEVSSVTVNRGIARMSTRTATGPDGSFGTPGEMSPPTGQGEACRLAVEQPCWQLNPEGLAPGSDNADPKTGWRGGPAAKLYHGH</sequence>
<organism evidence="1 2">
    <name type="scientific">Hyalomma asiaticum</name>
    <name type="common">Tick</name>
    <dbReference type="NCBI Taxonomy" id="266040"/>
    <lineage>
        <taxon>Eukaryota</taxon>
        <taxon>Metazoa</taxon>
        <taxon>Ecdysozoa</taxon>
        <taxon>Arthropoda</taxon>
        <taxon>Chelicerata</taxon>
        <taxon>Arachnida</taxon>
        <taxon>Acari</taxon>
        <taxon>Parasitiformes</taxon>
        <taxon>Ixodida</taxon>
        <taxon>Ixodoidea</taxon>
        <taxon>Ixodidae</taxon>
        <taxon>Hyalomminae</taxon>
        <taxon>Hyalomma</taxon>
    </lineage>
</organism>
<dbReference type="EMBL" id="CM023490">
    <property type="protein sequence ID" value="KAH6942607.1"/>
    <property type="molecule type" value="Genomic_DNA"/>
</dbReference>
<evidence type="ECO:0000313" key="1">
    <source>
        <dbReference type="EMBL" id="KAH6942607.1"/>
    </source>
</evidence>
<reference evidence="1" key="1">
    <citation type="submission" date="2020-05" db="EMBL/GenBank/DDBJ databases">
        <title>Large-scale comparative analyses of tick genomes elucidate their genetic diversity and vector capacities.</title>
        <authorList>
            <person name="Jia N."/>
            <person name="Wang J."/>
            <person name="Shi W."/>
            <person name="Du L."/>
            <person name="Sun Y."/>
            <person name="Zhan W."/>
            <person name="Jiang J."/>
            <person name="Wang Q."/>
            <person name="Zhang B."/>
            <person name="Ji P."/>
            <person name="Sakyi L.B."/>
            <person name="Cui X."/>
            <person name="Yuan T."/>
            <person name="Jiang B."/>
            <person name="Yang W."/>
            <person name="Lam T.T.-Y."/>
            <person name="Chang Q."/>
            <person name="Ding S."/>
            <person name="Wang X."/>
            <person name="Zhu J."/>
            <person name="Ruan X."/>
            <person name="Zhao L."/>
            <person name="Wei J."/>
            <person name="Que T."/>
            <person name="Du C."/>
            <person name="Cheng J."/>
            <person name="Dai P."/>
            <person name="Han X."/>
            <person name="Huang E."/>
            <person name="Gao Y."/>
            <person name="Liu J."/>
            <person name="Shao H."/>
            <person name="Ye R."/>
            <person name="Li L."/>
            <person name="Wei W."/>
            <person name="Wang X."/>
            <person name="Wang C."/>
            <person name="Yang T."/>
            <person name="Huo Q."/>
            <person name="Li W."/>
            <person name="Guo W."/>
            <person name="Chen H."/>
            <person name="Zhou L."/>
            <person name="Ni X."/>
            <person name="Tian J."/>
            <person name="Zhou Y."/>
            <person name="Sheng Y."/>
            <person name="Liu T."/>
            <person name="Pan Y."/>
            <person name="Xia L."/>
            <person name="Li J."/>
            <person name="Zhao F."/>
            <person name="Cao W."/>
        </authorList>
    </citation>
    <scope>NUCLEOTIDE SEQUENCE</scope>
    <source>
        <strain evidence="1">Hyas-2018</strain>
    </source>
</reference>
<name>A0ACB7TB34_HYAAI</name>
<comment type="caution">
    <text evidence="1">The sequence shown here is derived from an EMBL/GenBank/DDBJ whole genome shotgun (WGS) entry which is preliminary data.</text>
</comment>
<gene>
    <name evidence="1" type="ORF">HPB50_008432</name>
</gene>
<protein>
    <submittedName>
        <fullName evidence="1">Uncharacterized protein</fullName>
    </submittedName>
</protein>
<accession>A0ACB7TB34</accession>
<keyword evidence="2" id="KW-1185">Reference proteome</keyword>